<dbReference type="Proteomes" id="UP000824496">
    <property type="component" value="Chromosome"/>
</dbReference>
<evidence type="ECO:0000259" key="3">
    <source>
        <dbReference type="Pfam" id="PF04073"/>
    </source>
</evidence>
<feature type="region of interest" description="Disordered" evidence="2">
    <location>
        <begin position="157"/>
        <end position="179"/>
    </location>
</feature>
<evidence type="ECO:0000256" key="1">
    <source>
        <dbReference type="ARBA" id="ARBA00010201"/>
    </source>
</evidence>
<dbReference type="SUPFAM" id="SSF55826">
    <property type="entry name" value="YbaK/ProRS associated domain"/>
    <property type="match status" value="1"/>
</dbReference>
<proteinExistence type="inferred from homology"/>
<evidence type="ECO:0000313" key="4">
    <source>
        <dbReference type="EMBL" id="BDA63880.1"/>
    </source>
</evidence>
<dbReference type="RefSeq" id="WP_223911208.1">
    <property type="nucleotide sequence ID" value="NZ_AP025017.1"/>
</dbReference>
<evidence type="ECO:0000313" key="5">
    <source>
        <dbReference type="Proteomes" id="UP000824496"/>
    </source>
</evidence>
<dbReference type="InterPro" id="IPR007214">
    <property type="entry name" value="YbaK/aa-tRNA-synth-assoc-dom"/>
</dbReference>
<organism evidence="4 5">
    <name type="scientific">Actinomyces capricornis</name>
    <dbReference type="NCBI Taxonomy" id="2755559"/>
    <lineage>
        <taxon>Bacteria</taxon>
        <taxon>Bacillati</taxon>
        <taxon>Actinomycetota</taxon>
        <taxon>Actinomycetes</taxon>
        <taxon>Actinomycetales</taxon>
        <taxon>Actinomycetaceae</taxon>
        <taxon>Actinomyces</taxon>
    </lineage>
</organism>
<dbReference type="InterPro" id="IPR036754">
    <property type="entry name" value="YbaK/aa-tRNA-synt-asso_dom_sf"/>
</dbReference>
<dbReference type="Pfam" id="PF04073">
    <property type="entry name" value="tRNA_edit"/>
    <property type="match status" value="1"/>
</dbReference>
<dbReference type="EMBL" id="AP025017">
    <property type="protein sequence ID" value="BDA63880.1"/>
    <property type="molecule type" value="Genomic_DNA"/>
</dbReference>
<dbReference type="PANTHER" id="PTHR31423:SF3">
    <property type="entry name" value="PROLYL-TRNA SYNTHETASE ASSOCIATED DOMAIN-CONTAINING PROTEIN 1-RELATED"/>
    <property type="match status" value="1"/>
</dbReference>
<evidence type="ECO:0000256" key="2">
    <source>
        <dbReference type="SAM" id="MobiDB-lite"/>
    </source>
</evidence>
<dbReference type="InterPro" id="IPR040285">
    <property type="entry name" value="ProX/PRXD1"/>
</dbReference>
<feature type="domain" description="YbaK/aminoacyl-tRNA synthetase-associated" evidence="3">
    <location>
        <begin position="23"/>
        <end position="145"/>
    </location>
</feature>
<dbReference type="CDD" id="cd04335">
    <property type="entry name" value="PrdX_deacylase"/>
    <property type="match status" value="1"/>
</dbReference>
<name>A0ABM7U937_9ACTO</name>
<gene>
    <name evidence="4" type="ORF">MANAM107_07140</name>
</gene>
<feature type="compositionally biased region" description="Basic and acidic residues" evidence="2">
    <location>
        <begin position="160"/>
        <end position="169"/>
    </location>
</feature>
<dbReference type="Gene3D" id="3.90.960.10">
    <property type="entry name" value="YbaK/aminoacyl-tRNA synthetase-associated domain"/>
    <property type="match status" value="1"/>
</dbReference>
<reference evidence="4 5" key="1">
    <citation type="submission" date="2021-08" db="EMBL/GenBank/DDBJ databases">
        <title>Whole genome sequence of novel Actinomyces species strain MAS-1.</title>
        <authorList>
            <person name="Saito M."/>
            <person name="Kuwahara N."/>
            <person name="Takizawa T."/>
            <person name="Gotouda H."/>
            <person name="Ochiai T."/>
        </authorList>
    </citation>
    <scope>NUCLEOTIDE SEQUENCE [LARGE SCALE GENOMIC DNA]</scope>
    <source>
        <strain evidence="4 5">MAS-1</strain>
    </source>
</reference>
<comment type="similarity">
    <text evidence="1">Belongs to the PRORSD1 family.</text>
</comment>
<sequence length="179" mass="19485">MSARQDILDVLEDRGIPYDLSEHEPVFTIEAMIEAGLPHPERIAKNLFVRDDKKRNYYLLVVPGEQPVNLRHIQGVIGSRRLSFASEADLAQRLAIAKGAVGPFAVLNNEARDVQVIIDEFFLGGLMGIHPNDNTATAWVGCEDVIALIAEHGNPVTTARLEKPEKPEEPGVSGAAGQG</sequence>
<protein>
    <submittedName>
        <fullName evidence="4">Prolyl-tRNA editing protein proX</fullName>
    </submittedName>
</protein>
<dbReference type="PANTHER" id="PTHR31423">
    <property type="entry name" value="YBAK DOMAIN-CONTAINING PROTEIN"/>
    <property type="match status" value="1"/>
</dbReference>
<keyword evidence="5" id="KW-1185">Reference proteome</keyword>
<accession>A0ABM7U937</accession>